<sequence length="600" mass="67669">MFRKSGKPPPAAATQEEGRAELFASCFFADLGLHPTLCAHLQDKMSFQAPTRIQAQAIPVALSGQHMLVKAATGTGKTLAYLAPIVHLLQMREPRVDRTHGTFALVLVPTRELCLQVYGIAQQLVHRFHWIVPGYVMGGENRAKEKARLRKGISILIATPGRLLDHLQHTASFVYSNLRWIVFDEADSILELGFGKAVEDILEHLGSRNGVPSQNKNIGEQIRRQNLLLSATLNEKVNRLAKISLKNPVMIGLDDQKKPSGKSNIMGDNHTSLLSDEEEDEILKKQNGLVEHAVDDFKLPAQLVQRYVKVSCGSRLAVLLTVLKSLFERQVSQKVVVFLSTCDSVDFHHTVLSQLEWSSGPQLDMDKKKKFLSCKVFRLHGNMEQDDRKKSFLGFGSEKSAILVSTDIAARGLDFPKVKYIIQYDSPGEASEYVHRVGRTARIGEKGEALLFLQPIELDYLKDLELHGVSLTEYPFQKVLDSFPVNGERPHRRKQISLDMHPWIMSLQRSLEGFVAAEDATKKLARDAFCSWVRAYTAHRGELKKIFMVKKLHLGHVARSFGLKEQPSLVGRSHQVQLKKRKKEQKRERPAKRRKLPSKK</sequence>
<evidence type="ECO:0000259" key="11">
    <source>
        <dbReference type="PROSITE" id="PS51195"/>
    </source>
</evidence>
<dbReference type="InterPro" id="IPR014014">
    <property type="entry name" value="RNA_helicase_DEAD_Q_motif"/>
</dbReference>
<feature type="short sequence motif" description="Q motif" evidence="6">
    <location>
        <begin position="26"/>
        <end position="55"/>
    </location>
</feature>
<gene>
    <name evidence="12" type="ORF">U9M48_044043</name>
</gene>
<name>A0AAQ3UY81_PASNO</name>
<dbReference type="SMART" id="SM00487">
    <property type="entry name" value="DEXDc"/>
    <property type="match status" value="1"/>
</dbReference>
<dbReference type="PROSITE" id="PS51192">
    <property type="entry name" value="HELICASE_ATP_BIND_1"/>
    <property type="match status" value="1"/>
</dbReference>
<evidence type="ECO:0000256" key="1">
    <source>
        <dbReference type="ARBA" id="ARBA00022741"/>
    </source>
</evidence>
<dbReference type="PROSITE" id="PS51194">
    <property type="entry name" value="HELICASE_CTER"/>
    <property type="match status" value="1"/>
</dbReference>
<dbReference type="SMART" id="SM00490">
    <property type="entry name" value="HELICc"/>
    <property type="match status" value="1"/>
</dbReference>
<dbReference type="Gene3D" id="3.40.50.300">
    <property type="entry name" value="P-loop containing nucleotide triphosphate hydrolases"/>
    <property type="match status" value="2"/>
</dbReference>
<dbReference type="EMBL" id="CP144754">
    <property type="protein sequence ID" value="WVZ98632.1"/>
    <property type="molecule type" value="Genomic_DNA"/>
</dbReference>
<evidence type="ECO:0000256" key="3">
    <source>
        <dbReference type="ARBA" id="ARBA00022806"/>
    </source>
</evidence>
<keyword evidence="13" id="KW-1185">Reference proteome</keyword>
<comment type="similarity">
    <text evidence="7">Belongs to the DEAD box helicase family.</text>
</comment>
<dbReference type="GO" id="GO:0005524">
    <property type="term" value="F:ATP binding"/>
    <property type="evidence" value="ECO:0007669"/>
    <property type="project" value="UniProtKB-UniRule"/>
</dbReference>
<comment type="function">
    <text evidence="7">RNA helicase.</text>
</comment>
<reference evidence="12 13" key="1">
    <citation type="submission" date="2024-02" db="EMBL/GenBank/DDBJ databases">
        <title>High-quality chromosome-scale genome assembly of Pensacola bahiagrass (Paspalum notatum Flugge var. saurae).</title>
        <authorList>
            <person name="Vega J.M."/>
            <person name="Podio M."/>
            <person name="Orjuela J."/>
            <person name="Siena L.A."/>
            <person name="Pessino S.C."/>
            <person name="Combes M.C."/>
            <person name="Mariac C."/>
            <person name="Albertini E."/>
            <person name="Pupilli F."/>
            <person name="Ortiz J.P.A."/>
            <person name="Leblanc O."/>
        </authorList>
    </citation>
    <scope>NUCLEOTIDE SEQUENCE [LARGE SCALE GENOMIC DNA]</scope>
    <source>
        <strain evidence="12">R1</strain>
        <tissue evidence="12">Leaf</tissue>
    </source>
</reference>
<dbReference type="CDD" id="cd18787">
    <property type="entry name" value="SF2_C_DEAD"/>
    <property type="match status" value="1"/>
</dbReference>
<dbReference type="InterPro" id="IPR014001">
    <property type="entry name" value="Helicase_ATP-bd"/>
</dbReference>
<feature type="domain" description="Helicase C-terminal" evidence="10">
    <location>
        <begin position="322"/>
        <end position="491"/>
    </location>
</feature>
<comment type="domain">
    <text evidence="7">The Q motif is unique to and characteristic of the DEAD box family of RNA helicases and controls ATP binding and hydrolysis.</text>
</comment>
<dbReference type="EC" id="3.6.4.13" evidence="7"/>
<evidence type="ECO:0000259" key="9">
    <source>
        <dbReference type="PROSITE" id="PS51192"/>
    </source>
</evidence>
<feature type="region of interest" description="Disordered" evidence="8">
    <location>
        <begin position="570"/>
        <end position="600"/>
    </location>
</feature>
<feature type="compositionally biased region" description="Basic residues" evidence="8">
    <location>
        <begin position="577"/>
        <end position="600"/>
    </location>
</feature>
<feature type="domain" description="DEAD-box RNA helicase Q" evidence="11">
    <location>
        <begin position="26"/>
        <end position="55"/>
    </location>
</feature>
<dbReference type="GO" id="GO:0016787">
    <property type="term" value="F:hydrolase activity"/>
    <property type="evidence" value="ECO:0007669"/>
    <property type="project" value="UniProtKB-KW"/>
</dbReference>
<dbReference type="Proteomes" id="UP001341281">
    <property type="component" value="Chromosome 10"/>
</dbReference>
<evidence type="ECO:0000313" key="13">
    <source>
        <dbReference type="Proteomes" id="UP001341281"/>
    </source>
</evidence>
<dbReference type="PANTHER" id="PTHR24031">
    <property type="entry name" value="RNA HELICASE"/>
    <property type="match status" value="1"/>
</dbReference>
<dbReference type="SUPFAM" id="SSF52540">
    <property type="entry name" value="P-loop containing nucleoside triphosphate hydrolases"/>
    <property type="match status" value="2"/>
</dbReference>
<dbReference type="SMART" id="SM01178">
    <property type="entry name" value="DUF4217"/>
    <property type="match status" value="1"/>
</dbReference>
<feature type="domain" description="Helicase ATP-binding" evidence="9">
    <location>
        <begin position="58"/>
        <end position="251"/>
    </location>
</feature>
<dbReference type="Pfam" id="PF00271">
    <property type="entry name" value="Helicase_C"/>
    <property type="match status" value="1"/>
</dbReference>
<accession>A0AAQ3UY81</accession>
<keyword evidence="3 7" id="KW-0347">Helicase</keyword>
<dbReference type="Pfam" id="PF00270">
    <property type="entry name" value="DEAD"/>
    <property type="match status" value="1"/>
</dbReference>
<keyword evidence="4 7" id="KW-0067">ATP-binding</keyword>
<dbReference type="Pfam" id="PF13959">
    <property type="entry name" value="CTE_SPB4"/>
    <property type="match status" value="1"/>
</dbReference>
<keyword evidence="5 7" id="KW-0694">RNA-binding</keyword>
<evidence type="ECO:0000256" key="6">
    <source>
        <dbReference type="PROSITE-ProRule" id="PRU00552"/>
    </source>
</evidence>
<organism evidence="12 13">
    <name type="scientific">Paspalum notatum var. saurae</name>
    <dbReference type="NCBI Taxonomy" id="547442"/>
    <lineage>
        <taxon>Eukaryota</taxon>
        <taxon>Viridiplantae</taxon>
        <taxon>Streptophyta</taxon>
        <taxon>Embryophyta</taxon>
        <taxon>Tracheophyta</taxon>
        <taxon>Spermatophyta</taxon>
        <taxon>Magnoliopsida</taxon>
        <taxon>Liliopsida</taxon>
        <taxon>Poales</taxon>
        <taxon>Poaceae</taxon>
        <taxon>PACMAD clade</taxon>
        <taxon>Panicoideae</taxon>
        <taxon>Andropogonodae</taxon>
        <taxon>Paspaleae</taxon>
        <taxon>Paspalinae</taxon>
        <taxon>Paspalum</taxon>
    </lineage>
</organism>
<dbReference type="PROSITE" id="PS51195">
    <property type="entry name" value="Q_MOTIF"/>
    <property type="match status" value="1"/>
</dbReference>
<keyword evidence="2 7" id="KW-0378">Hydrolase</keyword>
<evidence type="ECO:0000256" key="8">
    <source>
        <dbReference type="SAM" id="MobiDB-lite"/>
    </source>
</evidence>
<dbReference type="InterPro" id="IPR025313">
    <property type="entry name" value="SPB4-like_CTE"/>
</dbReference>
<dbReference type="AlphaFoldDB" id="A0AAQ3UY81"/>
<evidence type="ECO:0000259" key="10">
    <source>
        <dbReference type="PROSITE" id="PS51194"/>
    </source>
</evidence>
<dbReference type="GO" id="GO:0003724">
    <property type="term" value="F:RNA helicase activity"/>
    <property type="evidence" value="ECO:0007669"/>
    <property type="project" value="UniProtKB-EC"/>
</dbReference>
<evidence type="ECO:0000256" key="5">
    <source>
        <dbReference type="ARBA" id="ARBA00022884"/>
    </source>
</evidence>
<evidence type="ECO:0000313" key="12">
    <source>
        <dbReference type="EMBL" id="WVZ98632.1"/>
    </source>
</evidence>
<evidence type="ECO:0000256" key="2">
    <source>
        <dbReference type="ARBA" id="ARBA00022801"/>
    </source>
</evidence>
<dbReference type="InterPro" id="IPR027417">
    <property type="entry name" value="P-loop_NTPase"/>
</dbReference>
<dbReference type="InterPro" id="IPR011545">
    <property type="entry name" value="DEAD/DEAH_box_helicase_dom"/>
</dbReference>
<proteinExistence type="inferred from homology"/>
<comment type="catalytic activity">
    <reaction evidence="7">
        <text>ATP + H2O = ADP + phosphate + H(+)</text>
        <dbReference type="Rhea" id="RHEA:13065"/>
        <dbReference type="ChEBI" id="CHEBI:15377"/>
        <dbReference type="ChEBI" id="CHEBI:15378"/>
        <dbReference type="ChEBI" id="CHEBI:30616"/>
        <dbReference type="ChEBI" id="CHEBI:43474"/>
        <dbReference type="ChEBI" id="CHEBI:456216"/>
        <dbReference type="EC" id="3.6.4.13"/>
    </reaction>
</comment>
<evidence type="ECO:0000256" key="7">
    <source>
        <dbReference type="RuleBase" id="RU365068"/>
    </source>
</evidence>
<evidence type="ECO:0000256" key="4">
    <source>
        <dbReference type="ARBA" id="ARBA00022840"/>
    </source>
</evidence>
<protein>
    <recommendedName>
        <fullName evidence="7">ATP-dependent RNA helicase</fullName>
        <ecNumber evidence="7">3.6.4.13</ecNumber>
    </recommendedName>
</protein>
<dbReference type="GO" id="GO:0003723">
    <property type="term" value="F:RNA binding"/>
    <property type="evidence" value="ECO:0007669"/>
    <property type="project" value="UniProtKB-UniRule"/>
</dbReference>
<keyword evidence="1 7" id="KW-0547">Nucleotide-binding</keyword>
<dbReference type="CDD" id="cd17949">
    <property type="entry name" value="DEADc_DDX31"/>
    <property type="match status" value="1"/>
</dbReference>
<dbReference type="InterPro" id="IPR001650">
    <property type="entry name" value="Helicase_C-like"/>
</dbReference>